<dbReference type="Proteomes" id="UP000467148">
    <property type="component" value="Chromosome"/>
</dbReference>
<dbReference type="PRINTS" id="PR01438">
    <property type="entry name" value="UNVRSLSTRESS"/>
</dbReference>
<feature type="domain" description="UspA" evidence="2">
    <location>
        <begin position="165"/>
        <end position="293"/>
    </location>
</feature>
<protein>
    <submittedName>
        <fullName evidence="3">Universal stress protein</fullName>
    </submittedName>
</protein>
<dbReference type="AlphaFoldDB" id="A0A7I7SYX5"/>
<evidence type="ECO:0000259" key="2">
    <source>
        <dbReference type="Pfam" id="PF00582"/>
    </source>
</evidence>
<feature type="domain" description="UspA" evidence="2">
    <location>
        <begin position="20"/>
        <end position="151"/>
    </location>
</feature>
<dbReference type="KEGG" id="mhev:MHEL_04600"/>
<sequence>METATRGEPQMPEPFTTPAIVVGIDGSRGAVLAALWAIDEAVSRDIPLRLVYAIEPPSSDAASAPDEARQLAGAESAVRHVVNTIEATERPVKLEIEILQGKPIATLVDASRAAAMVCVGEVGLKHFDHDRIGATATALVTTAHCPVAIVRGSQRPTTPGPGWIAVELDESPDSAAVLQFGVQEARLRHAPLRVLSSWQSRYTDVHDSHAVSDGNRMVRAQLDRRLSHWKHKYPDLDARPVAIHGSVVNYLAKHGEEIQLVVVGVRNAEGIEELLGPTGSAALHNTDCSVLVVDRQRLL</sequence>
<dbReference type="PANTHER" id="PTHR46268">
    <property type="entry name" value="STRESS RESPONSE PROTEIN NHAX"/>
    <property type="match status" value="1"/>
</dbReference>
<comment type="similarity">
    <text evidence="1">Belongs to the universal stress protein A family.</text>
</comment>
<dbReference type="SUPFAM" id="SSF52402">
    <property type="entry name" value="Adenine nucleotide alpha hydrolases-like"/>
    <property type="match status" value="2"/>
</dbReference>
<proteinExistence type="inferred from homology"/>
<keyword evidence="4" id="KW-1185">Reference proteome</keyword>
<dbReference type="Gene3D" id="3.40.50.620">
    <property type="entry name" value="HUPs"/>
    <property type="match status" value="2"/>
</dbReference>
<dbReference type="EMBL" id="AP022596">
    <property type="protein sequence ID" value="BBY62217.1"/>
    <property type="molecule type" value="Genomic_DNA"/>
</dbReference>
<evidence type="ECO:0000313" key="4">
    <source>
        <dbReference type="Proteomes" id="UP000467148"/>
    </source>
</evidence>
<name>A0A7I7SYX5_9MYCO</name>
<dbReference type="Pfam" id="PF00582">
    <property type="entry name" value="Usp"/>
    <property type="match status" value="2"/>
</dbReference>
<evidence type="ECO:0000256" key="1">
    <source>
        <dbReference type="ARBA" id="ARBA00008791"/>
    </source>
</evidence>
<dbReference type="InterPro" id="IPR014729">
    <property type="entry name" value="Rossmann-like_a/b/a_fold"/>
</dbReference>
<evidence type="ECO:0000313" key="3">
    <source>
        <dbReference type="EMBL" id="BBY62217.1"/>
    </source>
</evidence>
<organism evidence="3 4">
    <name type="scientific">Mycolicibacterium helvum</name>
    <dbReference type="NCBI Taxonomy" id="1534349"/>
    <lineage>
        <taxon>Bacteria</taxon>
        <taxon>Bacillati</taxon>
        <taxon>Actinomycetota</taxon>
        <taxon>Actinomycetes</taxon>
        <taxon>Mycobacteriales</taxon>
        <taxon>Mycobacteriaceae</taxon>
        <taxon>Mycolicibacterium</taxon>
    </lineage>
</organism>
<dbReference type="InterPro" id="IPR006015">
    <property type="entry name" value="Universal_stress_UspA"/>
</dbReference>
<dbReference type="PANTHER" id="PTHR46268:SF6">
    <property type="entry name" value="UNIVERSAL STRESS PROTEIN UP12"/>
    <property type="match status" value="1"/>
</dbReference>
<reference evidence="3 4" key="1">
    <citation type="journal article" date="2019" name="Emerg. Microbes Infect.">
        <title>Comprehensive subspecies identification of 175 nontuberculous mycobacteria species based on 7547 genomic profiles.</title>
        <authorList>
            <person name="Matsumoto Y."/>
            <person name="Kinjo T."/>
            <person name="Motooka D."/>
            <person name="Nabeya D."/>
            <person name="Jung N."/>
            <person name="Uechi K."/>
            <person name="Horii T."/>
            <person name="Iida T."/>
            <person name="Fujita J."/>
            <person name="Nakamura S."/>
        </authorList>
    </citation>
    <scope>NUCLEOTIDE SEQUENCE [LARGE SCALE GENOMIC DNA]</scope>
    <source>
        <strain evidence="3 4">JCM 30396</strain>
    </source>
</reference>
<accession>A0A7I7SYX5</accession>
<dbReference type="InterPro" id="IPR006016">
    <property type="entry name" value="UspA"/>
</dbReference>
<gene>
    <name evidence="3" type="ORF">MHEL_04600</name>
</gene>